<dbReference type="Gene3D" id="3.40.50.12370">
    <property type="match status" value="1"/>
</dbReference>
<dbReference type="PANTHER" id="PTHR31964">
    <property type="entry name" value="ADENINE NUCLEOTIDE ALPHA HYDROLASES-LIKE SUPERFAMILY PROTEIN"/>
    <property type="match status" value="1"/>
</dbReference>
<dbReference type="OrthoDB" id="843225at2759"/>
<dbReference type="Proteomes" id="UP001151518">
    <property type="component" value="Unassembled WGS sequence"/>
</dbReference>
<dbReference type="InterPro" id="IPR006016">
    <property type="entry name" value="UspA"/>
</dbReference>
<gene>
    <name evidence="2" type="ORF">GGI25_005017</name>
</gene>
<accession>A0A9W8KWU8</accession>
<evidence type="ECO:0000259" key="1">
    <source>
        <dbReference type="Pfam" id="PF00582"/>
    </source>
</evidence>
<name>A0A9W8KWU8_9FUNG</name>
<organism evidence="2 3">
    <name type="scientific">Coemansia spiralis</name>
    <dbReference type="NCBI Taxonomy" id="417178"/>
    <lineage>
        <taxon>Eukaryota</taxon>
        <taxon>Fungi</taxon>
        <taxon>Fungi incertae sedis</taxon>
        <taxon>Zoopagomycota</taxon>
        <taxon>Kickxellomycotina</taxon>
        <taxon>Kickxellomycetes</taxon>
        <taxon>Kickxellales</taxon>
        <taxon>Kickxellaceae</taxon>
        <taxon>Coemansia</taxon>
    </lineage>
</organism>
<reference evidence="2" key="1">
    <citation type="submission" date="2022-07" db="EMBL/GenBank/DDBJ databases">
        <title>Phylogenomic reconstructions and comparative analyses of Kickxellomycotina fungi.</title>
        <authorList>
            <person name="Reynolds N.K."/>
            <person name="Stajich J.E."/>
            <person name="Barry K."/>
            <person name="Grigoriev I.V."/>
            <person name="Crous P."/>
            <person name="Smith M.E."/>
        </authorList>
    </citation>
    <scope>NUCLEOTIDE SEQUENCE</scope>
    <source>
        <strain evidence="2">NRRL 3115</strain>
    </source>
</reference>
<evidence type="ECO:0000313" key="3">
    <source>
        <dbReference type="Proteomes" id="UP001151518"/>
    </source>
</evidence>
<feature type="domain" description="UspA" evidence="1">
    <location>
        <begin position="96"/>
        <end position="183"/>
    </location>
</feature>
<dbReference type="EMBL" id="JANBTW010000079">
    <property type="protein sequence ID" value="KAJ2672646.1"/>
    <property type="molecule type" value="Genomic_DNA"/>
</dbReference>
<proteinExistence type="predicted"/>
<dbReference type="Pfam" id="PF00582">
    <property type="entry name" value="Usp"/>
    <property type="match status" value="1"/>
</dbReference>
<dbReference type="SUPFAM" id="SSF52402">
    <property type="entry name" value="Adenine nucleotide alpha hydrolases-like"/>
    <property type="match status" value="1"/>
</dbReference>
<dbReference type="AlphaFoldDB" id="A0A9W8KWU8"/>
<evidence type="ECO:0000313" key="2">
    <source>
        <dbReference type="EMBL" id="KAJ2672646.1"/>
    </source>
</evidence>
<dbReference type="PANTHER" id="PTHR31964:SF113">
    <property type="entry name" value="USPA DOMAIN-CONTAINING PROTEIN"/>
    <property type="match status" value="1"/>
</dbReference>
<protein>
    <recommendedName>
        <fullName evidence="1">UspA domain-containing protein</fullName>
    </recommendedName>
</protein>
<sequence>MSTGNSSKHIPLSLRRKLVIALDGDVLVSANSSESSEDVNRETKNRFATFKTVAWVKANIIRPSEDHVFLMTCIDPSSGAIDTATVTAMWNSLFGAENHASRVKQAEAALSRLSDALSKVGVSVSTEVVLGPPSEKVSEYVHAHHGEILVVQAPVRSVLMSTISYSWADQCAYAAECPTVIVKQSDLPDHIAVALDPPH</sequence>
<comment type="caution">
    <text evidence="2">The sequence shown here is derived from an EMBL/GenBank/DDBJ whole genome shotgun (WGS) entry which is preliminary data.</text>
</comment>